<gene>
    <name evidence="6" type="ORF">RI543_001404</name>
</gene>
<evidence type="ECO:0000256" key="5">
    <source>
        <dbReference type="SAM" id="MobiDB-lite"/>
    </source>
</evidence>
<dbReference type="InterPro" id="IPR010301">
    <property type="entry name" value="RRP1"/>
</dbReference>
<dbReference type="PANTHER" id="PTHR13026">
    <property type="entry name" value="NNP-1 PROTEIN NOVEL NUCLEAR PROTEIN 1 NOP52"/>
    <property type="match status" value="1"/>
</dbReference>
<dbReference type="Pfam" id="PF05997">
    <property type="entry name" value="Nop52"/>
    <property type="match status" value="1"/>
</dbReference>
<comment type="caution">
    <text evidence="6">The sequence shown here is derived from an EMBL/GenBank/DDBJ whole genome shotgun (WGS) entry which is preliminary data.</text>
</comment>
<protein>
    <recommendedName>
        <fullName evidence="8">Ribosomal RNA-processing protein 1</fullName>
    </recommendedName>
</protein>
<evidence type="ECO:0000256" key="2">
    <source>
        <dbReference type="ARBA" id="ARBA00006374"/>
    </source>
</evidence>
<dbReference type="EMBL" id="JAWIZZ010000038">
    <property type="protein sequence ID" value="KAK5781016.1"/>
    <property type="molecule type" value="Genomic_DNA"/>
</dbReference>
<comment type="subcellular location">
    <subcellularLocation>
        <location evidence="1">Nucleus</location>
    </subcellularLocation>
</comment>
<evidence type="ECO:0008006" key="8">
    <source>
        <dbReference type="Google" id="ProtNLM"/>
    </source>
</evidence>
<evidence type="ECO:0000256" key="1">
    <source>
        <dbReference type="ARBA" id="ARBA00004123"/>
    </source>
</evidence>
<organism evidence="6 7">
    <name type="scientific">Arxiozyma heterogenica</name>
    <dbReference type="NCBI Taxonomy" id="278026"/>
    <lineage>
        <taxon>Eukaryota</taxon>
        <taxon>Fungi</taxon>
        <taxon>Dikarya</taxon>
        <taxon>Ascomycota</taxon>
        <taxon>Saccharomycotina</taxon>
        <taxon>Saccharomycetes</taxon>
        <taxon>Saccharomycetales</taxon>
        <taxon>Saccharomycetaceae</taxon>
        <taxon>Arxiozyma</taxon>
    </lineage>
</organism>
<feature type="region of interest" description="Disordered" evidence="5">
    <location>
        <begin position="264"/>
        <end position="284"/>
    </location>
</feature>
<dbReference type="AlphaFoldDB" id="A0AAN8A8Z9"/>
<evidence type="ECO:0000313" key="7">
    <source>
        <dbReference type="Proteomes" id="UP001306508"/>
    </source>
</evidence>
<proteinExistence type="inferred from homology"/>
<keyword evidence="4" id="KW-0539">Nucleus</keyword>
<dbReference type="GO" id="GO:0006364">
    <property type="term" value="P:rRNA processing"/>
    <property type="evidence" value="ECO:0007669"/>
    <property type="project" value="UniProtKB-KW"/>
</dbReference>
<accession>A0AAN8A8Z9</accession>
<dbReference type="GO" id="GO:0030688">
    <property type="term" value="C:preribosome, small subunit precursor"/>
    <property type="evidence" value="ECO:0007669"/>
    <property type="project" value="InterPro"/>
</dbReference>
<feature type="compositionally biased region" description="Acidic residues" evidence="5">
    <location>
        <begin position="268"/>
        <end position="284"/>
    </location>
</feature>
<comment type="similarity">
    <text evidence="2">Belongs to the RRP1 family.</text>
</comment>
<evidence type="ECO:0000256" key="3">
    <source>
        <dbReference type="ARBA" id="ARBA00022552"/>
    </source>
</evidence>
<dbReference type="PANTHER" id="PTHR13026:SF0">
    <property type="entry name" value="RIBOSOMAL RNA PROCESSING 1B"/>
    <property type="match status" value="1"/>
</dbReference>
<keyword evidence="7" id="KW-1185">Reference proteome</keyword>
<reference evidence="7" key="1">
    <citation type="submission" date="2023-07" db="EMBL/GenBank/DDBJ databases">
        <title>A draft genome of Kazachstania heterogenica Y-27499.</title>
        <authorList>
            <person name="Donic C."/>
            <person name="Kralova J.S."/>
            <person name="Fidel L."/>
            <person name="Ben-Dor S."/>
            <person name="Jung S."/>
        </authorList>
    </citation>
    <scope>NUCLEOTIDE SEQUENCE [LARGE SCALE GENOMIC DNA]</scope>
    <source>
        <strain evidence="7">Y27499</strain>
    </source>
</reference>
<name>A0AAN8A8Z9_9SACH</name>
<evidence type="ECO:0000256" key="4">
    <source>
        <dbReference type="ARBA" id="ARBA00023242"/>
    </source>
</evidence>
<dbReference type="GO" id="GO:0005634">
    <property type="term" value="C:nucleus"/>
    <property type="evidence" value="ECO:0007669"/>
    <property type="project" value="UniProtKB-SubCell"/>
</dbReference>
<evidence type="ECO:0000313" key="6">
    <source>
        <dbReference type="EMBL" id="KAK5781016.1"/>
    </source>
</evidence>
<sequence length="284" mass="34224">METSTFVKQLSSVNRPIREKALETLRTFLLSDKFKRSKQLQFDKLWKGLYYAMWFSDKPRPQQRLANKLGELFIIYFDDKDNEIEKNNSDKEITINDKAFIKFSKAFWKILCIEWFNIDRYRLDKFLLLIRRVFFNQIKYLQLRQWNKSLVERYIEKVLKSIPLSGDKKVYTGLPLHVIDIFLDEWERLYTNFNEELDTADEKKLENIAEWTKNTPFKDFLSIFQGLKDETLTPKAIRIRIKEDLLPDNRLVTWGVMDIKNNDVTDREGEENSEDKDEEEWNGF</sequence>
<dbReference type="Proteomes" id="UP001306508">
    <property type="component" value="Unassembled WGS sequence"/>
</dbReference>
<keyword evidence="3" id="KW-0698">rRNA processing</keyword>